<feature type="signal peptide" evidence="1">
    <location>
        <begin position="1"/>
        <end position="17"/>
    </location>
</feature>
<dbReference type="AlphaFoldDB" id="A0A1B6VVJ7"/>
<sequence>MKKLLALLLLIPAIVLAKGTVTTGGFIGPSPSDFVDRFNGISSSYIQGMFPRIQLSNGKRVETKPLGHGVTLVLTKVPAGDAFKEITVRCTAVTSPERMRACSFGIMLTATSIDTSIRERDFTQVFSKAVDTGTAIHNQDGVDYRITVNRRNKSIVMTAAPDAPAVVEELSDEDDEDDFDTLQIIP</sequence>
<protein>
    <recommendedName>
        <fullName evidence="4">Secreted protein</fullName>
    </recommendedName>
</protein>
<name>A0A1B6VVJ7_9NEIS</name>
<evidence type="ECO:0000313" key="2">
    <source>
        <dbReference type="EMBL" id="OAM37517.1"/>
    </source>
</evidence>
<gene>
    <name evidence="2" type="ORF">A7Q00_11365</name>
</gene>
<dbReference type="Proteomes" id="UP000077726">
    <property type="component" value="Unassembled WGS sequence"/>
</dbReference>
<organism evidence="2 3">
    <name type="scientific">Eikenella halliae</name>
    <dbReference type="NCBI Taxonomy" id="1795832"/>
    <lineage>
        <taxon>Bacteria</taxon>
        <taxon>Pseudomonadati</taxon>
        <taxon>Pseudomonadota</taxon>
        <taxon>Betaproteobacteria</taxon>
        <taxon>Neisseriales</taxon>
        <taxon>Neisseriaceae</taxon>
        <taxon>Eikenella</taxon>
    </lineage>
</organism>
<reference evidence="3" key="1">
    <citation type="submission" date="2016-05" db="EMBL/GenBank/DDBJ databases">
        <title>Draft genome of Corynebacterium afermentans subsp. afermentans LCDC 88199T.</title>
        <authorList>
            <person name="Bernier A.-M."/>
            <person name="Bernard K."/>
        </authorList>
    </citation>
    <scope>NUCLEOTIDE SEQUENCE [LARGE SCALE GENOMIC DNA]</scope>
    <source>
        <strain evidence="3">NML130454</strain>
    </source>
</reference>
<dbReference type="EMBL" id="LXSQ01000028">
    <property type="protein sequence ID" value="OAM37517.1"/>
    <property type="molecule type" value="Genomic_DNA"/>
</dbReference>
<dbReference type="STRING" id="1795832.A7Q00_11365"/>
<evidence type="ECO:0000256" key="1">
    <source>
        <dbReference type="SAM" id="SignalP"/>
    </source>
</evidence>
<keyword evidence="1" id="KW-0732">Signal</keyword>
<keyword evidence="3" id="KW-1185">Reference proteome</keyword>
<evidence type="ECO:0000313" key="3">
    <source>
        <dbReference type="Proteomes" id="UP000077726"/>
    </source>
</evidence>
<dbReference type="RefSeq" id="WP_064090638.1">
    <property type="nucleotide sequence ID" value="NZ_LXSQ01000028.1"/>
</dbReference>
<proteinExistence type="predicted"/>
<evidence type="ECO:0008006" key="4">
    <source>
        <dbReference type="Google" id="ProtNLM"/>
    </source>
</evidence>
<feature type="chain" id="PRO_5008590428" description="Secreted protein" evidence="1">
    <location>
        <begin position="18"/>
        <end position="186"/>
    </location>
</feature>
<accession>A0A1B6VVJ7</accession>
<comment type="caution">
    <text evidence="2">The sequence shown here is derived from an EMBL/GenBank/DDBJ whole genome shotgun (WGS) entry which is preliminary data.</text>
</comment>